<dbReference type="SUPFAM" id="SSF48613">
    <property type="entry name" value="Heme oxygenase-like"/>
    <property type="match status" value="1"/>
</dbReference>
<sequence>MREAATSGSYTATLAVLNVAEWLYLDRAIRAPATLPQNFIHGEWISLHDNPDFRDFVGSSPGTGPCSPGEADVSRFSGGPWHWNWPSSMQPMSRESENGCL</sequence>
<dbReference type="PATRIC" id="fig|69279.3.peg.1256"/>
<organism evidence="2 4">
    <name type="scientific">Aquamicrobium defluvii</name>
    <dbReference type="NCBI Taxonomy" id="69279"/>
    <lineage>
        <taxon>Bacteria</taxon>
        <taxon>Pseudomonadati</taxon>
        <taxon>Pseudomonadota</taxon>
        <taxon>Alphaproteobacteria</taxon>
        <taxon>Hyphomicrobiales</taxon>
        <taxon>Phyllobacteriaceae</taxon>
        <taxon>Aquamicrobium</taxon>
    </lineage>
</organism>
<comment type="caution">
    <text evidence="2">The sequence shown here is derived from an EMBL/GenBank/DDBJ whole genome shotgun (WGS) entry which is preliminary data.</text>
</comment>
<feature type="compositionally biased region" description="Low complexity" evidence="1">
    <location>
        <begin position="58"/>
        <end position="69"/>
    </location>
</feature>
<dbReference type="InterPro" id="IPR016084">
    <property type="entry name" value="Haem_Oase-like_multi-hlx"/>
</dbReference>
<gene>
    <name evidence="2" type="ORF">BG36_21620</name>
    <name evidence="3" type="ORF">DES43_104135</name>
</gene>
<dbReference type="Gene3D" id="1.20.910.10">
    <property type="entry name" value="Heme oxygenase-like"/>
    <property type="match status" value="1"/>
</dbReference>
<protein>
    <submittedName>
        <fullName evidence="2">Uncharacterized protein</fullName>
    </submittedName>
</protein>
<evidence type="ECO:0000313" key="4">
    <source>
        <dbReference type="Proteomes" id="UP000019849"/>
    </source>
</evidence>
<keyword evidence="5" id="KW-1185">Reference proteome</keyword>
<evidence type="ECO:0000256" key="1">
    <source>
        <dbReference type="SAM" id="MobiDB-lite"/>
    </source>
</evidence>
<evidence type="ECO:0000313" key="5">
    <source>
        <dbReference type="Proteomes" id="UP000294958"/>
    </source>
</evidence>
<evidence type="ECO:0000313" key="2">
    <source>
        <dbReference type="EMBL" id="EXL09738.1"/>
    </source>
</evidence>
<dbReference type="EMBL" id="SNZF01000004">
    <property type="protein sequence ID" value="TDR36809.1"/>
    <property type="molecule type" value="Genomic_DNA"/>
</dbReference>
<dbReference type="EMBL" id="JENY01000006">
    <property type="protein sequence ID" value="EXL09738.1"/>
    <property type="molecule type" value="Genomic_DNA"/>
</dbReference>
<reference evidence="2 4" key="1">
    <citation type="submission" date="2014-02" db="EMBL/GenBank/DDBJ databases">
        <title>Aquamicrobium defluvii Genome sequencing.</title>
        <authorList>
            <person name="Wang X."/>
        </authorList>
    </citation>
    <scope>NUCLEOTIDE SEQUENCE [LARGE SCALE GENOMIC DNA]</scope>
    <source>
        <strain evidence="2 4">W13Z1</strain>
    </source>
</reference>
<evidence type="ECO:0000313" key="3">
    <source>
        <dbReference type="EMBL" id="TDR36809.1"/>
    </source>
</evidence>
<dbReference type="STRING" id="69279.BG36_21620"/>
<dbReference type="Proteomes" id="UP000294958">
    <property type="component" value="Unassembled WGS sequence"/>
</dbReference>
<dbReference type="eggNOG" id="COG0819">
    <property type="taxonomic scope" value="Bacteria"/>
</dbReference>
<dbReference type="Proteomes" id="UP000019849">
    <property type="component" value="Unassembled WGS sequence"/>
</dbReference>
<dbReference type="AlphaFoldDB" id="A0A011UV16"/>
<feature type="region of interest" description="Disordered" evidence="1">
    <location>
        <begin position="58"/>
        <end position="78"/>
    </location>
</feature>
<reference evidence="3 5" key="2">
    <citation type="submission" date="2019-03" db="EMBL/GenBank/DDBJ databases">
        <title>Genomic Encyclopedia of Type Strains, Phase IV (KMG-IV): sequencing the most valuable type-strain genomes for metagenomic binning, comparative biology and taxonomic classification.</title>
        <authorList>
            <person name="Goeker M."/>
        </authorList>
    </citation>
    <scope>NUCLEOTIDE SEQUENCE [LARGE SCALE GENOMIC DNA]</scope>
    <source>
        <strain evidence="3 5">DSM 11603</strain>
    </source>
</reference>
<dbReference type="HOGENOM" id="CLU_2285570_0_0_5"/>
<proteinExistence type="predicted"/>
<accession>A0A011UV16</accession>
<name>A0A011UV16_9HYPH</name>